<dbReference type="PANTHER" id="PTHR43553">
    <property type="entry name" value="HEAVY METAL TRANSPORTER"/>
    <property type="match status" value="1"/>
</dbReference>
<feature type="compositionally biased region" description="Polar residues" evidence="5">
    <location>
        <begin position="284"/>
        <end position="294"/>
    </location>
</feature>
<dbReference type="InterPro" id="IPR050095">
    <property type="entry name" value="ECF_ABC_transporter_ATP-bd"/>
</dbReference>
<dbReference type="EMBL" id="JBHTCQ010000001">
    <property type="protein sequence ID" value="MFC7404903.1"/>
    <property type="molecule type" value="Genomic_DNA"/>
</dbReference>
<dbReference type="PROSITE" id="PS00211">
    <property type="entry name" value="ABC_TRANSPORTER_1"/>
    <property type="match status" value="1"/>
</dbReference>
<dbReference type="InterPro" id="IPR015856">
    <property type="entry name" value="ABC_transpr_CbiO/EcfA_su"/>
</dbReference>
<dbReference type="InterPro" id="IPR017871">
    <property type="entry name" value="ABC_transporter-like_CS"/>
</dbReference>
<dbReference type="InterPro" id="IPR003439">
    <property type="entry name" value="ABC_transporter-like_ATP-bd"/>
</dbReference>
<comment type="caution">
    <text evidence="7">The sequence shown here is derived from an EMBL/GenBank/DDBJ whole genome shotgun (WGS) entry which is preliminary data.</text>
</comment>
<dbReference type="SMART" id="SM00382">
    <property type="entry name" value="AAA"/>
    <property type="match status" value="2"/>
</dbReference>
<dbReference type="PANTHER" id="PTHR43553:SF24">
    <property type="entry name" value="ENERGY-COUPLING FACTOR TRANSPORTER ATP-BINDING PROTEIN ECFA1"/>
    <property type="match status" value="1"/>
</dbReference>
<reference evidence="8" key="1">
    <citation type="journal article" date="2019" name="Int. J. Syst. Evol. Microbiol.">
        <title>The Global Catalogue of Microorganisms (GCM) 10K type strain sequencing project: providing services to taxonomists for standard genome sequencing and annotation.</title>
        <authorList>
            <consortium name="The Broad Institute Genomics Platform"/>
            <consortium name="The Broad Institute Genome Sequencing Center for Infectious Disease"/>
            <person name="Wu L."/>
            <person name="Ma J."/>
        </authorList>
    </citation>
    <scope>NUCLEOTIDE SEQUENCE [LARGE SCALE GENOMIC DNA]</scope>
    <source>
        <strain evidence="8">JCM 1490</strain>
    </source>
</reference>
<feature type="domain" description="ABC transporter" evidence="6">
    <location>
        <begin position="320"/>
        <end position="553"/>
    </location>
</feature>
<dbReference type="Gene3D" id="3.40.50.300">
    <property type="entry name" value="P-loop containing nucleotide triphosphate hydrolases"/>
    <property type="match status" value="2"/>
</dbReference>
<evidence type="ECO:0000313" key="7">
    <source>
        <dbReference type="EMBL" id="MFC7404903.1"/>
    </source>
</evidence>
<proteinExistence type="inferred from homology"/>
<name>A0ABW2QBX9_9MICO</name>
<dbReference type="SUPFAM" id="SSF52540">
    <property type="entry name" value="P-loop containing nucleoside triphosphate hydrolases"/>
    <property type="match status" value="2"/>
</dbReference>
<comment type="similarity">
    <text evidence="1">Belongs to the ABC transporter superfamily.</text>
</comment>
<keyword evidence="2" id="KW-0813">Transport</keyword>
<organism evidence="7 8">
    <name type="scientific">Georgenia alba</name>
    <dbReference type="NCBI Taxonomy" id="2233858"/>
    <lineage>
        <taxon>Bacteria</taxon>
        <taxon>Bacillati</taxon>
        <taxon>Actinomycetota</taxon>
        <taxon>Actinomycetes</taxon>
        <taxon>Micrococcales</taxon>
        <taxon>Bogoriellaceae</taxon>
        <taxon>Georgenia</taxon>
    </lineage>
</organism>
<dbReference type="PROSITE" id="PS50893">
    <property type="entry name" value="ABC_TRANSPORTER_2"/>
    <property type="match status" value="2"/>
</dbReference>
<feature type="region of interest" description="Disordered" evidence="5">
    <location>
        <begin position="277"/>
        <end position="316"/>
    </location>
</feature>
<dbReference type="Pfam" id="PF00005">
    <property type="entry name" value="ABC_tran"/>
    <property type="match status" value="2"/>
</dbReference>
<evidence type="ECO:0000256" key="1">
    <source>
        <dbReference type="ARBA" id="ARBA00005417"/>
    </source>
</evidence>
<evidence type="ECO:0000256" key="3">
    <source>
        <dbReference type="ARBA" id="ARBA00022741"/>
    </source>
</evidence>
<keyword evidence="8" id="KW-1185">Reference proteome</keyword>
<dbReference type="InterPro" id="IPR027417">
    <property type="entry name" value="P-loop_NTPase"/>
</dbReference>
<gene>
    <name evidence="7" type="ORF">ACFQQL_07260</name>
</gene>
<dbReference type="NCBIfam" id="NF010167">
    <property type="entry name" value="PRK13648.1"/>
    <property type="match status" value="2"/>
</dbReference>
<evidence type="ECO:0000259" key="6">
    <source>
        <dbReference type="PROSITE" id="PS50893"/>
    </source>
</evidence>
<keyword evidence="4 7" id="KW-0067">ATP-binding</keyword>
<accession>A0ABW2QBX9</accession>
<dbReference type="InterPro" id="IPR003593">
    <property type="entry name" value="AAA+_ATPase"/>
</dbReference>
<dbReference type="CDD" id="cd03225">
    <property type="entry name" value="ABC_cobalt_CbiO_domain1"/>
    <property type="match status" value="2"/>
</dbReference>
<evidence type="ECO:0000256" key="2">
    <source>
        <dbReference type="ARBA" id="ARBA00022448"/>
    </source>
</evidence>
<keyword evidence="3" id="KW-0547">Nucleotide-binding</keyword>
<dbReference type="RefSeq" id="WP_382392738.1">
    <property type="nucleotide sequence ID" value="NZ_JBHTCQ010000001.1"/>
</dbReference>
<evidence type="ECO:0000256" key="5">
    <source>
        <dbReference type="SAM" id="MobiDB-lite"/>
    </source>
</evidence>
<dbReference type="Proteomes" id="UP001596455">
    <property type="component" value="Unassembled WGS sequence"/>
</dbReference>
<feature type="domain" description="ABC transporter" evidence="6">
    <location>
        <begin position="1"/>
        <end position="242"/>
    </location>
</feature>
<protein>
    <submittedName>
        <fullName evidence="7">ABC transporter ATP-binding protein</fullName>
    </submittedName>
</protein>
<sequence length="591" mass="62070">MEVTGLTYTYPAADAPALSDVSLRVEPGTMCAVVGANGAGKTTLCHAVRGFAPHFYNGELTGSVRVGDVDVVSADEDVLARHVGYLFQNPFTQMSGITDTVFDELAFGLGNLGVPPPEIRDRVREMLERAGLAALARKHPFALSGGQQQRVALAAVLLMDQPVLVVDEPTSQLDPAATEEVLALLARARDDGRTVLLVEHKAGLVARHADQVAVLDGGTVALAGAPAEVFTDPRTTARGADLPPATRLAADLRERGVEVGPRLDVAALAAALAPAAAPSARQGAPQQVRHTQVRPSLRASSGPAGTTPDARPRPVDQPLVELRDVTYVYPDGTRAVDGVSLTVAAGESVAIVGRNGAGKTTTVKMMNALVRPASGTVRVAGGETSHRTTAQVSRVVGYVFQNPDDQIFHSTVRAEVEYGLRRLRIAPEERADRVATAAELTGLRDVLGENPHDLPLSVRKFVTIAACIAVDPRVVVLDEPTAGQDRAGMQRLGELLRQLTGRGRAVATITHDMEFAARHADRVVVMTGGRVAADGPTDRVVTDPAVMSEARLARPVVAELADRLGLPDVGLDLDRLAAHLRGGDAPATGTG</sequence>
<evidence type="ECO:0000313" key="8">
    <source>
        <dbReference type="Proteomes" id="UP001596455"/>
    </source>
</evidence>
<dbReference type="GO" id="GO:0005524">
    <property type="term" value="F:ATP binding"/>
    <property type="evidence" value="ECO:0007669"/>
    <property type="project" value="UniProtKB-KW"/>
</dbReference>
<evidence type="ECO:0000256" key="4">
    <source>
        <dbReference type="ARBA" id="ARBA00022840"/>
    </source>
</evidence>